<evidence type="ECO:0000313" key="3">
    <source>
        <dbReference type="WBParaSite" id="PDA_v2.g13980.t1"/>
    </source>
</evidence>
<dbReference type="AlphaFoldDB" id="A0A914PGS7"/>
<dbReference type="Proteomes" id="UP000887578">
    <property type="component" value="Unplaced"/>
</dbReference>
<evidence type="ECO:0000313" key="2">
    <source>
        <dbReference type="Proteomes" id="UP000887578"/>
    </source>
</evidence>
<proteinExistence type="predicted"/>
<evidence type="ECO:0000256" key="1">
    <source>
        <dbReference type="SAM" id="MobiDB-lite"/>
    </source>
</evidence>
<name>A0A914PGS7_9BILA</name>
<feature type="region of interest" description="Disordered" evidence="1">
    <location>
        <begin position="99"/>
        <end position="119"/>
    </location>
</feature>
<organism evidence="2 3">
    <name type="scientific">Panagrolaimus davidi</name>
    <dbReference type="NCBI Taxonomy" id="227884"/>
    <lineage>
        <taxon>Eukaryota</taxon>
        <taxon>Metazoa</taxon>
        <taxon>Ecdysozoa</taxon>
        <taxon>Nematoda</taxon>
        <taxon>Chromadorea</taxon>
        <taxon>Rhabditida</taxon>
        <taxon>Tylenchina</taxon>
        <taxon>Panagrolaimomorpha</taxon>
        <taxon>Panagrolaimoidea</taxon>
        <taxon>Panagrolaimidae</taxon>
        <taxon>Panagrolaimus</taxon>
    </lineage>
</organism>
<reference evidence="3" key="1">
    <citation type="submission" date="2022-11" db="UniProtKB">
        <authorList>
            <consortium name="WormBaseParasite"/>
        </authorList>
    </citation>
    <scope>IDENTIFICATION</scope>
</reference>
<keyword evidence="2" id="KW-1185">Reference proteome</keyword>
<dbReference type="WBParaSite" id="PDA_v2.g13980.t1">
    <property type="protein sequence ID" value="PDA_v2.g13980.t1"/>
    <property type="gene ID" value="PDA_v2.g13980"/>
</dbReference>
<sequence length="119" mass="13924">MAYLPNIEVLLLNNVKITEKTPHALTSMKFYSKFERVYIYLISGEEFDTEEFSKFLIINKIDEPDQSFYCGFTFCKEFDADFVRSFKKFLKKYGTVEVDVDSDEEESGDELETDSNDSD</sequence>
<accession>A0A914PGS7</accession>
<protein>
    <submittedName>
        <fullName evidence="3">Uncharacterized protein</fullName>
    </submittedName>
</protein>